<sequence length="134" mass="14550">MDSPRPEFLPLLPPGQWHAWPHGTPSAASRVPQANQNTYCQCPPPGSGIADVRGTSDLTATLTIEVKNMVHSDSMSPTSPAIWSKLSQRWKLNTSLGEGSARQSQKILTIHLGVVCLAFSSLHFRQSMSGTEIQ</sequence>
<protein>
    <submittedName>
        <fullName evidence="1">Uncharacterized protein</fullName>
    </submittedName>
</protein>
<evidence type="ECO:0000313" key="2">
    <source>
        <dbReference type="Proteomes" id="UP001434883"/>
    </source>
</evidence>
<evidence type="ECO:0000313" key="1">
    <source>
        <dbReference type="EMBL" id="MEQ2197245.1"/>
    </source>
</evidence>
<organism evidence="1 2">
    <name type="scientific">Xenoophorus captivus</name>
    <dbReference type="NCBI Taxonomy" id="1517983"/>
    <lineage>
        <taxon>Eukaryota</taxon>
        <taxon>Metazoa</taxon>
        <taxon>Chordata</taxon>
        <taxon>Craniata</taxon>
        <taxon>Vertebrata</taxon>
        <taxon>Euteleostomi</taxon>
        <taxon>Actinopterygii</taxon>
        <taxon>Neopterygii</taxon>
        <taxon>Teleostei</taxon>
        <taxon>Neoteleostei</taxon>
        <taxon>Acanthomorphata</taxon>
        <taxon>Ovalentaria</taxon>
        <taxon>Atherinomorphae</taxon>
        <taxon>Cyprinodontiformes</taxon>
        <taxon>Goodeidae</taxon>
        <taxon>Xenoophorus</taxon>
    </lineage>
</organism>
<dbReference type="EMBL" id="JAHRIN010017454">
    <property type="protein sequence ID" value="MEQ2197245.1"/>
    <property type="molecule type" value="Genomic_DNA"/>
</dbReference>
<accession>A0ABV0QN66</accession>
<proteinExistence type="predicted"/>
<reference evidence="1 2" key="1">
    <citation type="submission" date="2021-06" db="EMBL/GenBank/DDBJ databases">
        <authorList>
            <person name="Palmer J.M."/>
        </authorList>
    </citation>
    <scope>NUCLEOTIDE SEQUENCE [LARGE SCALE GENOMIC DNA]</scope>
    <source>
        <strain evidence="1 2">XC_2019</strain>
        <tissue evidence="1">Muscle</tissue>
    </source>
</reference>
<comment type="caution">
    <text evidence="1">The sequence shown here is derived from an EMBL/GenBank/DDBJ whole genome shotgun (WGS) entry which is preliminary data.</text>
</comment>
<name>A0ABV0QN66_9TELE</name>
<gene>
    <name evidence="1" type="ORF">XENOCAPTIV_026271</name>
</gene>
<keyword evidence="2" id="KW-1185">Reference proteome</keyword>
<dbReference type="Proteomes" id="UP001434883">
    <property type="component" value="Unassembled WGS sequence"/>
</dbReference>